<evidence type="ECO:0000313" key="2">
    <source>
        <dbReference type="Proteomes" id="UP000540989"/>
    </source>
</evidence>
<proteinExistence type="predicted"/>
<accession>A0A7W7ZGM5</accession>
<comment type="caution">
    <text evidence="1">The sequence shown here is derived from an EMBL/GenBank/DDBJ whole genome shotgun (WGS) entry which is preliminary data.</text>
</comment>
<organism evidence="1 2">
    <name type="scientific">Granulicella aggregans</name>
    <dbReference type="NCBI Taxonomy" id="474949"/>
    <lineage>
        <taxon>Bacteria</taxon>
        <taxon>Pseudomonadati</taxon>
        <taxon>Acidobacteriota</taxon>
        <taxon>Terriglobia</taxon>
        <taxon>Terriglobales</taxon>
        <taxon>Acidobacteriaceae</taxon>
        <taxon>Granulicella</taxon>
    </lineage>
</organism>
<name>A0A7W7ZGM5_9BACT</name>
<dbReference type="EMBL" id="JACHIP010000005">
    <property type="protein sequence ID" value="MBB5059383.1"/>
    <property type="molecule type" value="Genomic_DNA"/>
</dbReference>
<reference evidence="1 2" key="1">
    <citation type="submission" date="2020-08" db="EMBL/GenBank/DDBJ databases">
        <title>Genomic Encyclopedia of Type Strains, Phase IV (KMG-V): Genome sequencing to study the core and pangenomes of soil and plant-associated prokaryotes.</title>
        <authorList>
            <person name="Whitman W."/>
        </authorList>
    </citation>
    <scope>NUCLEOTIDE SEQUENCE [LARGE SCALE GENOMIC DNA]</scope>
    <source>
        <strain evidence="1 2">M8UP14</strain>
    </source>
</reference>
<sequence>MINLDIQNAMKWTPAEYVAGYHARLYALPTTISASHSWQCGWNDANVEALESARHMRSQMEDGGYANIETWDLLFEAGNNARINGIVFEEGLTEYWKKGWIAADISLGRACRPIKSL</sequence>
<keyword evidence="2" id="KW-1185">Reference proteome</keyword>
<protein>
    <submittedName>
        <fullName evidence="1">Uncharacterized protein</fullName>
    </submittedName>
</protein>
<gene>
    <name evidence="1" type="ORF">HDF16_004106</name>
</gene>
<dbReference type="Proteomes" id="UP000540989">
    <property type="component" value="Unassembled WGS sequence"/>
</dbReference>
<dbReference type="RefSeq" id="WP_184220681.1">
    <property type="nucleotide sequence ID" value="NZ_JACHIP010000005.1"/>
</dbReference>
<evidence type="ECO:0000313" key="1">
    <source>
        <dbReference type="EMBL" id="MBB5059383.1"/>
    </source>
</evidence>
<dbReference type="AlphaFoldDB" id="A0A7W7ZGM5"/>